<protein>
    <submittedName>
        <fullName evidence="8">Proteoglycan 4</fullName>
    </submittedName>
</protein>
<dbReference type="SMART" id="SM00201">
    <property type="entry name" value="SO"/>
    <property type="match status" value="2"/>
</dbReference>
<dbReference type="PANTHER" id="PTHR22917:SF1">
    <property type="entry name" value="PROTEOGLYCAN 4"/>
    <property type="match status" value="1"/>
</dbReference>
<dbReference type="InterPro" id="IPR036024">
    <property type="entry name" value="Somatomedin_B-like_dom_sf"/>
</dbReference>
<feature type="domain" description="SMB" evidence="7">
    <location>
        <begin position="41"/>
        <end position="83"/>
    </location>
</feature>
<dbReference type="Proteomes" id="UP000053760">
    <property type="component" value="Unassembled WGS sequence"/>
</dbReference>
<evidence type="ECO:0000313" key="9">
    <source>
        <dbReference type="Proteomes" id="UP000053760"/>
    </source>
</evidence>
<feature type="repeat" description="Hemopexin" evidence="6">
    <location>
        <begin position="203"/>
        <end position="250"/>
    </location>
</feature>
<feature type="non-terminal residue" evidence="8">
    <location>
        <position position="400"/>
    </location>
</feature>
<dbReference type="GO" id="GO:0006955">
    <property type="term" value="P:immune response"/>
    <property type="evidence" value="ECO:0007669"/>
    <property type="project" value="InterPro"/>
</dbReference>
<organism evidence="8 9">
    <name type="scientific">Cuculus canorus</name>
    <name type="common">Common cuckoo</name>
    <dbReference type="NCBI Taxonomy" id="55661"/>
    <lineage>
        <taxon>Eukaryota</taxon>
        <taxon>Metazoa</taxon>
        <taxon>Chordata</taxon>
        <taxon>Craniata</taxon>
        <taxon>Vertebrata</taxon>
        <taxon>Euteleostomi</taxon>
        <taxon>Archelosauria</taxon>
        <taxon>Archosauria</taxon>
        <taxon>Dinosauria</taxon>
        <taxon>Saurischia</taxon>
        <taxon>Theropoda</taxon>
        <taxon>Coelurosauria</taxon>
        <taxon>Aves</taxon>
        <taxon>Neognathae</taxon>
        <taxon>Neoaves</taxon>
        <taxon>Otidimorphae</taxon>
        <taxon>Cuculiformes</taxon>
        <taxon>Cuculidae</taxon>
        <taxon>Cuculus</taxon>
    </lineage>
</organism>
<reference evidence="8 9" key="1">
    <citation type="submission" date="2014-04" db="EMBL/GenBank/DDBJ databases">
        <title>Genome evolution of avian class.</title>
        <authorList>
            <person name="Zhang G."/>
            <person name="Li C."/>
        </authorList>
    </citation>
    <scope>NUCLEOTIDE SEQUENCE [LARGE SCALE GENOMIC DNA]</scope>
    <source>
        <strain evidence="8">BGI_N303</strain>
    </source>
</reference>
<evidence type="ECO:0000259" key="7">
    <source>
        <dbReference type="PROSITE" id="PS50958"/>
    </source>
</evidence>
<sequence length="400" mass="45460">DVSSCTGRCGEGYAREHVCHCDFNCQLYKECCPDFNKVCTVAASCRGRCFEAFERGRECDCDKDCERYGKCCPDYVKECKEDEEKKPEEVTQPHEVMEGTHVNSSKANYVQFQTKSCYSEHHKPKYLYLKVKDEKDLCNGKPADGMVALPNGTLAVFRVPFSLSIGPHAFHRLSSPQHNYWLLNGRSPPTTNPRTIRDGWGIPGPINSVFSRCNCDGKIFFIKGPLYWRFTGGVMDKGYPKPLANGFAGLSGKIVATLPVARYNTRPESVYFIKKDGNMQQYVYRQGPAKTCQRRTQVTIRYPAYVPRLVIRRPATTPNLNFLLPAGILHKEIKVNAYWKGLPKVIHSTISLPNHNKPDGYDYYAFSYNRYYSLDIGKRIARPVTALTGKTVSKDWYNCP</sequence>
<dbReference type="InterPro" id="IPR036375">
    <property type="entry name" value="Hemopexin-like_dom_sf"/>
</dbReference>
<dbReference type="STRING" id="55661.A0A091GAW9"/>
<name>A0A091GAW9_CUCCA</name>
<feature type="non-terminal residue" evidence="8">
    <location>
        <position position="1"/>
    </location>
</feature>
<dbReference type="Pfam" id="PF00045">
    <property type="entry name" value="Hemopexin"/>
    <property type="match status" value="1"/>
</dbReference>
<dbReference type="GO" id="GO:0005615">
    <property type="term" value="C:extracellular space"/>
    <property type="evidence" value="ECO:0007669"/>
    <property type="project" value="TreeGrafter"/>
</dbReference>
<gene>
    <name evidence="8" type="ORF">N303_02411</name>
</gene>
<dbReference type="PRINTS" id="PR00022">
    <property type="entry name" value="SOMATOMEDINB"/>
</dbReference>
<dbReference type="SUPFAM" id="SSF50923">
    <property type="entry name" value="Hemopexin-like domain"/>
    <property type="match status" value="1"/>
</dbReference>
<keyword evidence="4" id="KW-0677">Repeat</keyword>
<keyword evidence="5" id="KW-1015">Disulfide bond</keyword>
<dbReference type="InterPro" id="IPR051298">
    <property type="entry name" value="Heme_transport/Cell_adhesion"/>
</dbReference>
<dbReference type="InterPro" id="IPR001212">
    <property type="entry name" value="Somatomedin_B_dom"/>
</dbReference>
<dbReference type="SUPFAM" id="SSF90188">
    <property type="entry name" value="Somatomedin B domain"/>
    <property type="match status" value="2"/>
</dbReference>
<evidence type="ECO:0000256" key="2">
    <source>
        <dbReference type="ARBA" id="ARBA00022525"/>
    </source>
</evidence>
<dbReference type="InterPro" id="IPR018486">
    <property type="entry name" value="Hemopexin_CS"/>
</dbReference>
<dbReference type="GO" id="GO:0030247">
    <property type="term" value="F:polysaccharide binding"/>
    <property type="evidence" value="ECO:0007669"/>
    <property type="project" value="InterPro"/>
</dbReference>
<dbReference type="Gene3D" id="4.10.410.20">
    <property type="match status" value="2"/>
</dbReference>
<dbReference type="PROSITE" id="PS00524">
    <property type="entry name" value="SMB_1"/>
    <property type="match status" value="2"/>
</dbReference>
<dbReference type="EMBL" id="KL448046">
    <property type="protein sequence ID" value="KFO79530.1"/>
    <property type="molecule type" value="Genomic_DNA"/>
</dbReference>
<keyword evidence="2" id="KW-0964">Secreted</keyword>
<dbReference type="Pfam" id="PF01033">
    <property type="entry name" value="Somatomedin_B"/>
    <property type="match status" value="2"/>
</dbReference>
<evidence type="ECO:0000313" key="8">
    <source>
        <dbReference type="EMBL" id="KFO79530.1"/>
    </source>
</evidence>
<feature type="domain" description="SMB" evidence="7">
    <location>
        <begin position="1"/>
        <end position="40"/>
    </location>
</feature>
<dbReference type="InterPro" id="IPR018487">
    <property type="entry name" value="Hemopexin-like_repeat"/>
</dbReference>
<dbReference type="PANTHER" id="PTHR22917">
    <property type="entry name" value="HEMOPEXIN DOMAIN-CONTAINING PROTEIN"/>
    <property type="match status" value="1"/>
</dbReference>
<dbReference type="GO" id="GO:0005044">
    <property type="term" value="F:scavenger receptor activity"/>
    <property type="evidence" value="ECO:0007669"/>
    <property type="project" value="InterPro"/>
</dbReference>
<comment type="subcellular location">
    <subcellularLocation>
        <location evidence="1">Secreted</location>
    </subcellularLocation>
</comment>
<dbReference type="Gene3D" id="2.110.10.10">
    <property type="entry name" value="Hemopexin-like domain"/>
    <property type="match status" value="1"/>
</dbReference>
<dbReference type="InterPro" id="IPR020436">
    <property type="entry name" value="SMB_chordata"/>
</dbReference>
<evidence type="ECO:0000256" key="6">
    <source>
        <dbReference type="PROSITE-ProRule" id="PRU01011"/>
    </source>
</evidence>
<keyword evidence="3" id="KW-0732">Signal</keyword>
<dbReference type="AlphaFoldDB" id="A0A091GAW9"/>
<keyword evidence="9" id="KW-1185">Reference proteome</keyword>
<evidence type="ECO:0000256" key="1">
    <source>
        <dbReference type="ARBA" id="ARBA00004613"/>
    </source>
</evidence>
<accession>A0A091GAW9</accession>
<dbReference type="PROSITE" id="PS51642">
    <property type="entry name" value="HEMOPEXIN_2"/>
    <property type="match status" value="1"/>
</dbReference>
<evidence type="ECO:0000256" key="4">
    <source>
        <dbReference type="ARBA" id="ARBA00022737"/>
    </source>
</evidence>
<dbReference type="PROSITE" id="PS00024">
    <property type="entry name" value="HEMOPEXIN"/>
    <property type="match status" value="1"/>
</dbReference>
<dbReference type="PROSITE" id="PS50958">
    <property type="entry name" value="SMB_2"/>
    <property type="match status" value="2"/>
</dbReference>
<evidence type="ECO:0000256" key="5">
    <source>
        <dbReference type="ARBA" id="ARBA00023157"/>
    </source>
</evidence>
<evidence type="ECO:0000256" key="3">
    <source>
        <dbReference type="ARBA" id="ARBA00022729"/>
    </source>
</evidence>
<proteinExistence type="predicted"/>
<dbReference type="SMART" id="SM00120">
    <property type="entry name" value="HX"/>
    <property type="match status" value="1"/>
</dbReference>